<organism evidence="2 3">
    <name type="scientific">Puccinia striiformis</name>
    <dbReference type="NCBI Taxonomy" id="27350"/>
    <lineage>
        <taxon>Eukaryota</taxon>
        <taxon>Fungi</taxon>
        <taxon>Dikarya</taxon>
        <taxon>Basidiomycota</taxon>
        <taxon>Pucciniomycotina</taxon>
        <taxon>Pucciniomycetes</taxon>
        <taxon>Pucciniales</taxon>
        <taxon>Pucciniaceae</taxon>
        <taxon>Puccinia</taxon>
    </lineage>
</organism>
<dbReference type="OrthoDB" id="10546123at2759"/>
<accession>A0A2S4UQN3</accession>
<dbReference type="InterPro" id="IPR046798">
    <property type="entry name" value="2OG-FeII_Oxy_6"/>
</dbReference>
<feature type="domain" description="Tet-like 2OG-Fe(II) oxygenase" evidence="1">
    <location>
        <begin position="11"/>
        <end position="52"/>
    </location>
</feature>
<evidence type="ECO:0000313" key="2">
    <source>
        <dbReference type="EMBL" id="POV99531.1"/>
    </source>
</evidence>
<dbReference type="AlphaFoldDB" id="A0A2S4UQN3"/>
<evidence type="ECO:0000259" key="1">
    <source>
        <dbReference type="Pfam" id="PF20515"/>
    </source>
</evidence>
<reference evidence="2 3" key="1">
    <citation type="submission" date="2017-12" db="EMBL/GenBank/DDBJ databases">
        <title>Gene loss provides genomic basis for host adaptation in cereal stripe rust fungi.</title>
        <authorList>
            <person name="Xia C."/>
        </authorList>
    </citation>
    <scope>NUCLEOTIDE SEQUENCE [LARGE SCALE GENOMIC DNA]</scope>
    <source>
        <strain evidence="2 3">93TX-2</strain>
    </source>
</reference>
<gene>
    <name evidence="2" type="ORF">PSHT_13487</name>
</gene>
<keyword evidence="3" id="KW-1185">Reference proteome</keyword>
<dbReference type="VEuPathDB" id="FungiDB:PSHT_13487"/>
<evidence type="ECO:0000313" key="3">
    <source>
        <dbReference type="Proteomes" id="UP000238274"/>
    </source>
</evidence>
<dbReference type="EMBL" id="PKSM01000271">
    <property type="protein sequence ID" value="POV99531.1"/>
    <property type="molecule type" value="Genomic_DNA"/>
</dbReference>
<dbReference type="Pfam" id="PF20515">
    <property type="entry name" value="2OG-FeII_Oxy_6"/>
    <property type="match status" value="1"/>
</dbReference>
<proteinExistence type="predicted"/>
<reference evidence="3" key="2">
    <citation type="journal article" date="2018" name="BMC Genomics">
        <title>Genomic insights into host adaptation between the wheat stripe rust pathogen (Puccinia striiformis f. sp. tritici) and the barley stripe rust pathogen (Puccinia striiformis f. sp. hordei).</title>
        <authorList>
            <person name="Xia C."/>
            <person name="Wang M."/>
            <person name="Yin C."/>
            <person name="Cornejo O.E."/>
            <person name="Hulbert S.H."/>
            <person name="Chen X."/>
        </authorList>
    </citation>
    <scope>NUCLEOTIDE SEQUENCE [LARGE SCALE GENOMIC DNA]</scope>
    <source>
        <strain evidence="3">93TX-2</strain>
    </source>
</reference>
<sequence>MKAPQKKKRVDLLFSFEIIIPTFKSSGKIGLESEGHRIDNGHLMFPDVQISIIMKGEIEPLRHELNDAGSP</sequence>
<dbReference type="Proteomes" id="UP000238274">
    <property type="component" value="Unassembled WGS sequence"/>
</dbReference>
<dbReference type="VEuPathDB" id="FungiDB:PSTT_05592"/>
<comment type="caution">
    <text evidence="2">The sequence shown here is derived from an EMBL/GenBank/DDBJ whole genome shotgun (WGS) entry which is preliminary data.</text>
</comment>
<reference evidence="3" key="3">
    <citation type="journal article" date="2018" name="Mol. Plant Microbe Interact.">
        <title>Genome sequence resources for the wheat stripe rust pathogen (Puccinia striiformis f. sp. tritici) and the barley stripe rust pathogen (Puccinia striiformis f. sp. hordei).</title>
        <authorList>
            <person name="Xia C."/>
            <person name="Wang M."/>
            <person name="Yin C."/>
            <person name="Cornejo O.E."/>
            <person name="Hulbert S.H."/>
            <person name="Chen X."/>
        </authorList>
    </citation>
    <scope>NUCLEOTIDE SEQUENCE [LARGE SCALE GENOMIC DNA]</scope>
    <source>
        <strain evidence="3">93TX-2</strain>
    </source>
</reference>
<protein>
    <recommendedName>
        <fullName evidence="1">Tet-like 2OG-Fe(II) oxygenase domain-containing protein</fullName>
    </recommendedName>
</protein>
<name>A0A2S4UQN3_9BASI</name>